<proteinExistence type="predicted"/>
<feature type="region of interest" description="Disordered" evidence="1">
    <location>
        <begin position="1"/>
        <end position="53"/>
    </location>
</feature>
<gene>
    <name evidence="2" type="ORF">M8330_17980</name>
</gene>
<evidence type="ECO:0000256" key="1">
    <source>
        <dbReference type="SAM" id="MobiDB-lite"/>
    </source>
</evidence>
<dbReference type="Proteomes" id="UP001139485">
    <property type="component" value="Unassembled WGS sequence"/>
</dbReference>
<keyword evidence="3" id="KW-1185">Reference proteome</keyword>
<comment type="caution">
    <text evidence="2">The sequence shown here is derived from an EMBL/GenBank/DDBJ whole genome shotgun (WGS) entry which is preliminary data.</text>
</comment>
<reference evidence="2" key="1">
    <citation type="submission" date="2022-05" db="EMBL/GenBank/DDBJ databases">
        <authorList>
            <person name="Tuo L."/>
        </authorList>
    </citation>
    <scope>NUCLEOTIDE SEQUENCE</scope>
    <source>
        <strain evidence="2">BSK12Z-4</strain>
    </source>
</reference>
<name>A0A9X2DA68_9ACTN</name>
<feature type="compositionally biased region" description="Low complexity" evidence="1">
    <location>
        <begin position="20"/>
        <end position="41"/>
    </location>
</feature>
<dbReference type="AlphaFoldDB" id="A0A9X2DA68"/>
<evidence type="ECO:0000313" key="2">
    <source>
        <dbReference type="EMBL" id="MCM0622185.1"/>
    </source>
</evidence>
<feature type="compositionally biased region" description="Pro residues" evidence="1">
    <location>
        <begin position="1"/>
        <end position="19"/>
    </location>
</feature>
<protein>
    <submittedName>
        <fullName evidence="2">Uncharacterized protein</fullName>
    </submittedName>
</protein>
<dbReference type="EMBL" id="JAMOIL010000030">
    <property type="protein sequence ID" value="MCM0622185.1"/>
    <property type="molecule type" value="Genomic_DNA"/>
</dbReference>
<organism evidence="2 3">
    <name type="scientific">Nocardioides bruguierae</name>
    <dbReference type="NCBI Taxonomy" id="2945102"/>
    <lineage>
        <taxon>Bacteria</taxon>
        <taxon>Bacillati</taxon>
        <taxon>Actinomycetota</taxon>
        <taxon>Actinomycetes</taxon>
        <taxon>Propionibacteriales</taxon>
        <taxon>Nocardioidaceae</taxon>
        <taxon>Nocardioides</taxon>
    </lineage>
</organism>
<dbReference type="RefSeq" id="WP_250828446.1">
    <property type="nucleotide sequence ID" value="NZ_JAMOIL010000030.1"/>
</dbReference>
<sequence length="95" mass="9169">MIPAPTPAPSPLPAGPPSAPTTTSSTTSSSSAPAGTAAVTPGPSPAGPGRRRGDVLARALHKLDALHLHSPAPPSGGRRVLVLGHHLAAGAAENA</sequence>
<accession>A0A9X2DA68</accession>
<evidence type="ECO:0000313" key="3">
    <source>
        <dbReference type="Proteomes" id="UP001139485"/>
    </source>
</evidence>